<keyword evidence="4" id="KW-1185">Reference proteome</keyword>
<feature type="domain" description="Alpha/beta hydrolase fold-3" evidence="2">
    <location>
        <begin position="110"/>
        <end position="314"/>
    </location>
</feature>
<sequence length="340" mass="36195">MSRPGRPARARPILAFALGAGAWFGVRTALASAPVRALGRVAPRWRTPLLLLPPDATRRPPRRGGLAAVLPRLLPPGLGVPTMFDDPGAGVRVGGYLYDPPTRNRPSGAVLWLHGGGMITGGPWMSHGVANRLARELGVLVIAIDYRLAPEHPFPAALDDAMTALCWLHDHAEELGLDPARIAVGGESAGGGLAAVLAQRAHDEGVPLAFQVLIYPMLDDRTVLADPAGRGELVWTPAQNRIAWTWFLGHPPGRAEPRPYAAASRREDLTGLAPAWIGVGDLDLFHDEDVAYAHRLEQSGVPAELVVEPGMPHAADMLPVPGARAFTRAWTAALARALRA</sequence>
<keyword evidence="1 3" id="KW-0378">Hydrolase</keyword>
<dbReference type="RefSeq" id="WP_232548676.1">
    <property type="nucleotide sequence ID" value="NZ_CP115965.1"/>
</dbReference>
<name>A0ABZ3C7P2_9ACTN</name>
<dbReference type="Proteomes" id="UP001434337">
    <property type="component" value="Chromosome"/>
</dbReference>
<evidence type="ECO:0000256" key="1">
    <source>
        <dbReference type="ARBA" id="ARBA00022801"/>
    </source>
</evidence>
<dbReference type="InterPro" id="IPR013094">
    <property type="entry name" value="AB_hydrolase_3"/>
</dbReference>
<dbReference type="EMBL" id="CP115965">
    <property type="protein sequence ID" value="WZW98798.1"/>
    <property type="molecule type" value="Genomic_DNA"/>
</dbReference>
<dbReference type="InterPro" id="IPR029058">
    <property type="entry name" value="AB_hydrolase_fold"/>
</dbReference>
<gene>
    <name evidence="3" type="ORF">PCC79_00905</name>
</gene>
<dbReference type="InterPro" id="IPR050300">
    <property type="entry name" value="GDXG_lipolytic_enzyme"/>
</dbReference>
<proteinExistence type="predicted"/>
<protein>
    <submittedName>
        <fullName evidence="3">Alpha/beta hydrolase</fullName>
    </submittedName>
</protein>
<dbReference type="Pfam" id="PF07859">
    <property type="entry name" value="Abhydrolase_3"/>
    <property type="match status" value="1"/>
</dbReference>
<dbReference type="Gene3D" id="3.40.50.1820">
    <property type="entry name" value="alpha/beta hydrolase"/>
    <property type="match status" value="1"/>
</dbReference>
<evidence type="ECO:0000313" key="3">
    <source>
        <dbReference type="EMBL" id="WZW98798.1"/>
    </source>
</evidence>
<dbReference type="PANTHER" id="PTHR48081">
    <property type="entry name" value="AB HYDROLASE SUPERFAMILY PROTEIN C4A8.06C"/>
    <property type="match status" value="1"/>
</dbReference>
<accession>A0ABZ3C7P2</accession>
<dbReference type="PANTHER" id="PTHR48081:SF8">
    <property type="entry name" value="ALPHA_BETA HYDROLASE FOLD-3 DOMAIN-CONTAINING PROTEIN-RELATED"/>
    <property type="match status" value="1"/>
</dbReference>
<reference evidence="3 4" key="1">
    <citation type="journal article" date="2023" name="Environ Microbiome">
        <title>A coral-associated actinobacterium mitigates coral bleaching under heat stress.</title>
        <authorList>
            <person name="Li J."/>
            <person name="Zou Y."/>
            <person name="Li Q."/>
            <person name="Zhang J."/>
            <person name="Bourne D.G."/>
            <person name="Lyu Y."/>
            <person name="Liu C."/>
            <person name="Zhang S."/>
        </authorList>
    </citation>
    <scope>NUCLEOTIDE SEQUENCE [LARGE SCALE GENOMIC DNA]</scope>
    <source>
        <strain evidence="3 4">SCSIO 13291</strain>
    </source>
</reference>
<evidence type="ECO:0000313" key="4">
    <source>
        <dbReference type="Proteomes" id="UP001434337"/>
    </source>
</evidence>
<dbReference type="GO" id="GO:0016787">
    <property type="term" value="F:hydrolase activity"/>
    <property type="evidence" value="ECO:0007669"/>
    <property type="project" value="UniProtKB-KW"/>
</dbReference>
<organism evidence="3 4">
    <name type="scientific">Propioniciclava soli</name>
    <dbReference type="NCBI Taxonomy" id="2775081"/>
    <lineage>
        <taxon>Bacteria</taxon>
        <taxon>Bacillati</taxon>
        <taxon>Actinomycetota</taxon>
        <taxon>Actinomycetes</taxon>
        <taxon>Propionibacteriales</taxon>
        <taxon>Propionibacteriaceae</taxon>
        <taxon>Propioniciclava</taxon>
    </lineage>
</organism>
<dbReference type="SUPFAM" id="SSF53474">
    <property type="entry name" value="alpha/beta-Hydrolases"/>
    <property type="match status" value="1"/>
</dbReference>
<evidence type="ECO:0000259" key="2">
    <source>
        <dbReference type="Pfam" id="PF07859"/>
    </source>
</evidence>